<accession>A0A1E5G410</accession>
<sequence>MDKYRSPYFRIFNKNISVLNNNLCFYLFVMKQFEKNTKNGLINKETKFISELFKENMYSKSINVKVKDLETEIKNYERTMLCGIFIHMYSYLDFFLEQYEQMFKDIKVDEGEKTSRLQALLNRIDKNLKEDDIFDDSFLYTLKYIRLRRNRIIHDNGQNSKDIAFIIRYKGEKIVDYWQNKLPKNVIDFRSENLSYFTHDELIGYFNISRLMCKEIDNKLLKHSNRIFILDECLNQFLQQKLTKYPPKIFSRKFSKFSTDSFGIKFTKDELESCYNKYIGV</sequence>
<reference evidence="1 2" key="1">
    <citation type="submission" date="2016-09" db="EMBL/GenBank/DDBJ databases">
        <title>Draft genome sequence for the type strain of Desulfuribacillus alkaliarsenatis AHT28, an obligately anaerobic, sulfidogenic bacterium isolated from Russian soda lake sediments.</title>
        <authorList>
            <person name="Abin C.A."/>
            <person name="Hollibaugh J.T."/>
        </authorList>
    </citation>
    <scope>NUCLEOTIDE SEQUENCE [LARGE SCALE GENOMIC DNA]</scope>
    <source>
        <strain evidence="1 2">AHT28</strain>
    </source>
</reference>
<dbReference type="Proteomes" id="UP000094296">
    <property type="component" value="Unassembled WGS sequence"/>
</dbReference>
<name>A0A1E5G410_9FIRM</name>
<comment type="caution">
    <text evidence="1">The sequence shown here is derived from an EMBL/GenBank/DDBJ whole genome shotgun (WGS) entry which is preliminary data.</text>
</comment>
<keyword evidence="2" id="KW-1185">Reference proteome</keyword>
<dbReference type="OrthoDB" id="7063387at2"/>
<gene>
    <name evidence="1" type="ORF">BHF68_13865</name>
</gene>
<dbReference type="AlphaFoldDB" id="A0A1E5G410"/>
<protein>
    <submittedName>
        <fullName evidence="1">Uncharacterized protein</fullName>
    </submittedName>
</protein>
<dbReference type="RefSeq" id="WP_069642550.1">
    <property type="nucleotide sequence ID" value="NZ_MIJE01000004.1"/>
</dbReference>
<dbReference type="EMBL" id="MIJE01000004">
    <property type="protein sequence ID" value="OEF97771.1"/>
    <property type="molecule type" value="Genomic_DNA"/>
</dbReference>
<proteinExistence type="predicted"/>
<evidence type="ECO:0000313" key="1">
    <source>
        <dbReference type="EMBL" id="OEF97771.1"/>
    </source>
</evidence>
<organism evidence="1 2">
    <name type="scientific">Desulfuribacillus alkaliarsenatis</name>
    <dbReference type="NCBI Taxonomy" id="766136"/>
    <lineage>
        <taxon>Bacteria</taxon>
        <taxon>Bacillati</taxon>
        <taxon>Bacillota</taxon>
        <taxon>Desulfuribacillia</taxon>
        <taxon>Desulfuribacillales</taxon>
        <taxon>Desulfuribacillaceae</taxon>
        <taxon>Desulfuribacillus</taxon>
    </lineage>
</organism>
<evidence type="ECO:0000313" key="2">
    <source>
        <dbReference type="Proteomes" id="UP000094296"/>
    </source>
</evidence>